<protein>
    <recommendedName>
        <fullName evidence="2">Nuclear transport factor 2</fullName>
        <shortName evidence="2">NTF-2</shortName>
    </recommendedName>
</protein>
<dbReference type="GO" id="GO:0005737">
    <property type="term" value="C:cytoplasm"/>
    <property type="evidence" value="ECO:0007669"/>
    <property type="project" value="UniProtKB-SubCell"/>
</dbReference>
<gene>
    <name evidence="4" type="ORF">LSAA_7627</name>
</gene>
<dbReference type="SUPFAM" id="SSF54427">
    <property type="entry name" value="NTF2-like"/>
    <property type="match status" value="1"/>
</dbReference>
<keyword evidence="2" id="KW-0813">Transport</keyword>
<sequence length="123" mass="14142">MRVLERAFTQQYYALFDDPAQRHQLVNLYNAEQSLMSFEGQQMQGSMKIMEKIQSLTFQKIAHLITAVDCQPTFDGGILINVLGQLKTDDDPPQSFTQSFVLKPANDSFFIQHDMFRLVIHNA</sequence>
<dbReference type="InterPro" id="IPR032710">
    <property type="entry name" value="NTF2-like_dom_sf"/>
</dbReference>
<comment type="function">
    <text evidence="2">Has a role in nuclear-cytoplasmic transport of proteins and mRNAs.</text>
</comment>
<dbReference type="Pfam" id="PF02136">
    <property type="entry name" value="NTF2"/>
    <property type="match status" value="1"/>
</dbReference>
<evidence type="ECO:0000313" key="5">
    <source>
        <dbReference type="Proteomes" id="UP000675881"/>
    </source>
</evidence>
<reference evidence="4" key="1">
    <citation type="submission" date="2021-02" db="EMBL/GenBank/DDBJ databases">
        <authorList>
            <person name="Bekaert M."/>
        </authorList>
    </citation>
    <scope>NUCLEOTIDE SEQUENCE</scope>
    <source>
        <strain evidence="4">IoA-00</strain>
    </source>
</reference>
<evidence type="ECO:0000259" key="3">
    <source>
        <dbReference type="PROSITE" id="PS50177"/>
    </source>
</evidence>
<keyword evidence="1 2" id="KW-0963">Cytoplasm</keyword>
<dbReference type="EMBL" id="HG994582">
    <property type="protein sequence ID" value="CAF2889756.1"/>
    <property type="molecule type" value="Genomic_DNA"/>
</dbReference>
<dbReference type="Gene3D" id="3.10.450.50">
    <property type="match status" value="1"/>
</dbReference>
<comment type="subcellular location">
    <subcellularLocation>
        <location evidence="2">Cytoplasm</location>
    </subcellularLocation>
    <subcellularLocation>
        <location evidence="2">Nucleus</location>
    </subcellularLocation>
</comment>
<evidence type="ECO:0000256" key="1">
    <source>
        <dbReference type="ARBA" id="ARBA00022490"/>
    </source>
</evidence>
<dbReference type="InterPro" id="IPR002075">
    <property type="entry name" value="NTF2_dom"/>
</dbReference>
<proteinExistence type="predicted"/>
<dbReference type="PANTHER" id="PTHR12612">
    <property type="entry name" value="NUCLEAR TRANSPORT FACTOR 2"/>
    <property type="match status" value="1"/>
</dbReference>
<dbReference type="Proteomes" id="UP000675881">
    <property type="component" value="Chromosome 3"/>
</dbReference>
<evidence type="ECO:0000313" key="4">
    <source>
        <dbReference type="EMBL" id="CAF2889756.1"/>
    </source>
</evidence>
<dbReference type="InterPro" id="IPR018222">
    <property type="entry name" value="Nuclear_transport_factor_2_euk"/>
</dbReference>
<dbReference type="GO" id="GO:0051028">
    <property type="term" value="P:mRNA transport"/>
    <property type="evidence" value="ECO:0007669"/>
    <property type="project" value="UniProtKB-UniRule"/>
</dbReference>
<organism evidence="4 5">
    <name type="scientific">Lepeophtheirus salmonis</name>
    <name type="common">Salmon louse</name>
    <name type="synonym">Caligus salmonis</name>
    <dbReference type="NCBI Taxonomy" id="72036"/>
    <lineage>
        <taxon>Eukaryota</taxon>
        <taxon>Metazoa</taxon>
        <taxon>Ecdysozoa</taxon>
        <taxon>Arthropoda</taxon>
        <taxon>Crustacea</taxon>
        <taxon>Multicrustacea</taxon>
        <taxon>Hexanauplia</taxon>
        <taxon>Copepoda</taxon>
        <taxon>Siphonostomatoida</taxon>
        <taxon>Caligidae</taxon>
        <taxon>Lepeophtheirus</taxon>
    </lineage>
</organism>
<dbReference type="OrthoDB" id="6507044at2759"/>
<dbReference type="GO" id="GO:0005635">
    <property type="term" value="C:nuclear envelope"/>
    <property type="evidence" value="ECO:0007669"/>
    <property type="project" value="UniProtKB-ARBA"/>
</dbReference>
<dbReference type="CDD" id="cd00780">
    <property type="entry name" value="NTF2"/>
    <property type="match status" value="1"/>
</dbReference>
<dbReference type="AlphaFoldDB" id="A0A7R8CTF1"/>
<dbReference type="FunFam" id="3.10.450.50:FF:000005">
    <property type="entry name" value="Nuclear transport factor 2"/>
    <property type="match status" value="1"/>
</dbReference>
<dbReference type="PROSITE" id="PS50177">
    <property type="entry name" value="NTF2_DOMAIN"/>
    <property type="match status" value="1"/>
</dbReference>
<name>A0A7R8CTF1_LEPSM</name>
<feature type="domain" description="NTF2" evidence="3">
    <location>
        <begin position="4"/>
        <end position="118"/>
    </location>
</feature>
<dbReference type="InterPro" id="IPR045875">
    <property type="entry name" value="NTF2"/>
</dbReference>
<dbReference type="GO" id="GO:0006606">
    <property type="term" value="P:protein import into nucleus"/>
    <property type="evidence" value="ECO:0007669"/>
    <property type="project" value="UniProtKB-ARBA"/>
</dbReference>
<accession>A0A7R8CTF1</accession>
<evidence type="ECO:0000256" key="2">
    <source>
        <dbReference type="RuleBase" id="RU369002"/>
    </source>
</evidence>
<keyword evidence="2" id="KW-0539">Nucleus</keyword>
<keyword evidence="5" id="KW-1185">Reference proteome</keyword>
<keyword evidence="2" id="KW-0653">Protein transport</keyword>